<evidence type="ECO:0000313" key="1">
    <source>
        <dbReference type="EMBL" id="MFK4445112.1"/>
    </source>
</evidence>
<evidence type="ECO:0000313" key="2">
    <source>
        <dbReference type="Proteomes" id="UP001620514"/>
    </source>
</evidence>
<dbReference type="EMBL" id="JBIYDN010000017">
    <property type="protein sequence ID" value="MFK4445112.1"/>
    <property type="molecule type" value="Genomic_DNA"/>
</dbReference>
<reference evidence="1 2" key="2">
    <citation type="submission" date="2024-11" db="EMBL/GenBank/DDBJ databases">
        <title>Using genomics to understand microbial adaptation to soil warming.</title>
        <authorList>
            <person name="Deangelis K.M. PhD."/>
        </authorList>
    </citation>
    <scope>NUCLEOTIDE SEQUENCE [LARGE SCALE GENOMIC DNA]</scope>
    <source>
        <strain evidence="1 2">GAS97</strain>
    </source>
</reference>
<accession>A0ABW8MNS6</accession>
<name>A0ABW8MNS6_9BURK</name>
<proteinExistence type="predicted"/>
<dbReference type="RefSeq" id="WP_404610148.1">
    <property type="nucleotide sequence ID" value="NZ_JBIYDN010000017.1"/>
</dbReference>
<reference evidence="1 2" key="1">
    <citation type="submission" date="2024-10" db="EMBL/GenBank/DDBJ databases">
        <authorList>
            <person name="Deangelis K."/>
            <person name="Huntemann M."/>
            <person name="Clum A."/>
            <person name="Wang J."/>
            <person name="Palaniappan K."/>
            <person name="Ritter S."/>
            <person name="Chen I.-M."/>
            <person name="Stamatis D."/>
            <person name="Reddy T."/>
            <person name="O'Malley R."/>
            <person name="Daum C."/>
            <person name="Ng V."/>
            <person name="Ivanova N."/>
            <person name="Kyrpides N."/>
            <person name="Woyke T."/>
        </authorList>
    </citation>
    <scope>NUCLEOTIDE SEQUENCE [LARGE SCALE GENOMIC DNA]</scope>
    <source>
        <strain evidence="1 2">GAS97</strain>
    </source>
</reference>
<evidence type="ECO:0008006" key="3">
    <source>
        <dbReference type="Google" id="ProtNLM"/>
    </source>
</evidence>
<dbReference type="Proteomes" id="UP001620514">
    <property type="component" value="Unassembled WGS sequence"/>
</dbReference>
<organism evidence="1 2">
    <name type="scientific">Caballeronia udeis</name>
    <dbReference type="NCBI Taxonomy" id="1232866"/>
    <lineage>
        <taxon>Bacteria</taxon>
        <taxon>Pseudomonadati</taxon>
        <taxon>Pseudomonadota</taxon>
        <taxon>Betaproteobacteria</taxon>
        <taxon>Burkholderiales</taxon>
        <taxon>Burkholderiaceae</taxon>
        <taxon>Caballeronia</taxon>
    </lineage>
</organism>
<sequence length="76" mass="9134">MRRLHVAAARRARRVIHDEKYASKNTWREWVDRHSGDEGVDRYRATGERSFWMSKKRARHLDMLVQGHASSWRLCV</sequence>
<gene>
    <name evidence="1" type="ORF">ABH943_005134</name>
</gene>
<keyword evidence="2" id="KW-1185">Reference proteome</keyword>
<protein>
    <recommendedName>
        <fullName evidence="3">Transposase</fullName>
    </recommendedName>
</protein>
<comment type="caution">
    <text evidence="1">The sequence shown here is derived from an EMBL/GenBank/DDBJ whole genome shotgun (WGS) entry which is preliminary data.</text>
</comment>